<feature type="region of interest" description="Disordered" evidence="1">
    <location>
        <begin position="16"/>
        <end position="41"/>
    </location>
</feature>
<proteinExistence type="predicted"/>
<dbReference type="InterPro" id="IPR008972">
    <property type="entry name" value="Cupredoxin"/>
</dbReference>
<dbReference type="GO" id="GO:0005507">
    <property type="term" value="F:copper ion binding"/>
    <property type="evidence" value="ECO:0007669"/>
    <property type="project" value="InterPro"/>
</dbReference>
<name>A0A7W9GDK5_9ACTN</name>
<sequence>MRKPARAQIIPSRRTEIRGDNGLFPEPTIVSRSGRRPQMTHRNELPVPFAAHLHGDKMPQRASNGYPTDLVLPSGALQGHEGDKHSAGLAIATAAVVTTAQALRGGRYGY</sequence>
<dbReference type="AlphaFoldDB" id="A0A7W9GDK5"/>
<accession>A0A7W9GDK5</accession>
<gene>
    <name evidence="3" type="ORF">HD596_008605</name>
</gene>
<keyword evidence="4" id="KW-1185">Reference proteome</keyword>
<dbReference type="RefSeq" id="WP_313046318.1">
    <property type="nucleotide sequence ID" value="NZ_JACHMB010000001.1"/>
</dbReference>
<dbReference type="Proteomes" id="UP000579153">
    <property type="component" value="Unassembled WGS sequence"/>
</dbReference>
<evidence type="ECO:0000259" key="2">
    <source>
        <dbReference type="Pfam" id="PF07732"/>
    </source>
</evidence>
<comment type="caution">
    <text evidence="3">The sequence shown here is derived from an EMBL/GenBank/DDBJ whole genome shotgun (WGS) entry which is preliminary data.</text>
</comment>
<dbReference type="InterPro" id="IPR011707">
    <property type="entry name" value="Cu-oxidase-like_N"/>
</dbReference>
<dbReference type="EMBL" id="JACHMB010000001">
    <property type="protein sequence ID" value="MBB5781849.1"/>
    <property type="molecule type" value="Genomic_DNA"/>
</dbReference>
<dbReference type="Pfam" id="PF07732">
    <property type="entry name" value="Cu-oxidase_3"/>
    <property type="match status" value="1"/>
</dbReference>
<evidence type="ECO:0000313" key="3">
    <source>
        <dbReference type="EMBL" id="MBB5781849.1"/>
    </source>
</evidence>
<evidence type="ECO:0000313" key="4">
    <source>
        <dbReference type="Proteomes" id="UP000579153"/>
    </source>
</evidence>
<dbReference type="Gene3D" id="2.60.40.420">
    <property type="entry name" value="Cupredoxins - blue copper proteins"/>
    <property type="match status" value="1"/>
</dbReference>
<evidence type="ECO:0000256" key="1">
    <source>
        <dbReference type="SAM" id="MobiDB-lite"/>
    </source>
</evidence>
<reference evidence="3 4" key="1">
    <citation type="submission" date="2020-08" db="EMBL/GenBank/DDBJ databases">
        <title>Sequencing the genomes of 1000 actinobacteria strains.</title>
        <authorList>
            <person name="Klenk H.-P."/>
        </authorList>
    </citation>
    <scope>NUCLEOTIDE SEQUENCE [LARGE SCALE GENOMIC DNA]</scope>
    <source>
        <strain evidence="3 4">DSM 45507</strain>
    </source>
</reference>
<dbReference type="SUPFAM" id="SSF49503">
    <property type="entry name" value="Cupredoxins"/>
    <property type="match status" value="1"/>
</dbReference>
<protein>
    <submittedName>
        <fullName evidence="3">FtsP/CotA-like multicopper oxidase with cupredoxin domain</fullName>
    </submittedName>
</protein>
<feature type="domain" description="Plastocyanin-like" evidence="2">
    <location>
        <begin position="13"/>
        <end position="62"/>
    </location>
</feature>
<feature type="region of interest" description="Disordered" evidence="1">
    <location>
        <begin position="58"/>
        <end position="82"/>
    </location>
</feature>
<organism evidence="3 4">
    <name type="scientific">Nonomuraea jabiensis</name>
    <dbReference type="NCBI Taxonomy" id="882448"/>
    <lineage>
        <taxon>Bacteria</taxon>
        <taxon>Bacillati</taxon>
        <taxon>Actinomycetota</taxon>
        <taxon>Actinomycetes</taxon>
        <taxon>Streptosporangiales</taxon>
        <taxon>Streptosporangiaceae</taxon>
        <taxon>Nonomuraea</taxon>
    </lineage>
</organism>